<gene>
    <name evidence="13" type="ORF">APR42_11720</name>
</gene>
<dbReference type="STRING" id="270918.APR42_11720"/>
<dbReference type="Pfam" id="PF00060">
    <property type="entry name" value="Lig_chan"/>
    <property type="match status" value="1"/>
</dbReference>
<dbReference type="InterPro" id="IPR015683">
    <property type="entry name" value="Ionotropic_Glu_rcpt"/>
</dbReference>
<evidence type="ECO:0000313" key="14">
    <source>
        <dbReference type="Proteomes" id="UP000051643"/>
    </source>
</evidence>
<dbReference type="SUPFAM" id="SSF53850">
    <property type="entry name" value="Periplasmic binding protein-like II"/>
    <property type="match status" value="1"/>
</dbReference>
<dbReference type="PRINTS" id="PR00169">
    <property type="entry name" value="KCHANNEL"/>
</dbReference>
<evidence type="ECO:0000256" key="2">
    <source>
        <dbReference type="ARBA" id="ARBA00022448"/>
    </source>
</evidence>
<keyword evidence="9" id="KW-0407">Ion channel</keyword>
<evidence type="ECO:0000256" key="6">
    <source>
        <dbReference type="ARBA" id="ARBA00023136"/>
    </source>
</evidence>
<evidence type="ECO:0000256" key="5">
    <source>
        <dbReference type="ARBA" id="ARBA00023065"/>
    </source>
</evidence>
<dbReference type="GO" id="GO:0016020">
    <property type="term" value="C:membrane"/>
    <property type="evidence" value="ECO:0007669"/>
    <property type="project" value="UniProtKB-SubCell"/>
</dbReference>
<keyword evidence="3 10" id="KW-0812">Transmembrane</keyword>
<keyword evidence="4 10" id="KW-1133">Transmembrane helix</keyword>
<reference evidence="13" key="1">
    <citation type="submission" date="2015-10" db="EMBL/GenBank/DDBJ databases">
        <title>Draft genome sequence of Salegentibacter mishustinae KCTC 12263.</title>
        <authorList>
            <person name="Lin W."/>
            <person name="Zheng Q."/>
        </authorList>
    </citation>
    <scope>NUCLEOTIDE SEQUENCE [LARGE SCALE GENOMIC DNA]</scope>
    <source>
        <strain evidence="13">KCTC 12263</strain>
    </source>
</reference>
<evidence type="ECO:0000256" key="3">
    <source>
        <dbReference type="ARBA" id="ARBA00022692"/>
    </source>
</evidence>
<keyword evidence="11" id="KW-0732">Signal</keyword>
<feature type="transmembrane region" description="Helical" evidence="10">
    <location>
        <begin position="205"/>
        <end position="226"/>
    </location>
</feature>
<dbReference type="PANTHER" id="PTHR18966">
    <property type="entry name" value="IONOTROPIC GLUTAMATE RECEPTOR"/>
    <property type="match status" value="1"/>
</dbReference>
<name>A0A0Q9ZAX0_9FLAO</name>
<dbReference type="Pfam" id="PF00497">
    <property type="entry name" value="SBP_bac_3"/>
    <property type="match status" value="1"/>
</dbReference>
<dbReference type="EMBL" id="LKTP01000037">
    <property type="protein sequence ID" value="KRG27170.1"/>
    <property type="molecule type" value="Genomic_DNA"/>
</dbReference>
<dbReference type="SMART" id="SM00062">
    <property type="entry name" value="PBPb"/>
    <property type="match status" value="1"/>
</dbReference>
<dbReference type="SUPFAM" id="SSF81324">
    <property type="entry name" value="Voltage-gated potassium channels"/>
    <property type="match status" value="1"/>
</dbReference>
<keyword evidence="8" id="KW-0325">Glycoprotein</keyword>
<sequence>MIKKYFFLFTLLISSLSFNAQQSPDSLDLSKKMIIGVTPTPPFVMEENGEYAGLSIDSWELINEKMNLDYEFKEYGSLAELLNGIENNEVDFSINPVTVTDNRMKRMDFSQPYFISHTGVAKRSESQIFSYLGNLFSWNFISAILILLAVIFIFGFLVWVFERKKNAEEFGNGSRGILQGFWWSAVTMTTVGYGDKSPRTTGGRVIALIWMFMAIIIISSLTAGIASSLTVQTMNDEINSVQDLSKFEVTSVESSSAQELLNLYNIEHNEVIDEKEGIALLENEETKLFVYDEPILRYEIKRRGLEDEIEVLPKTLKKDYYGYSFPKNSVLVDEINPVLIGVLKTMEWNSIMSKYE</sequence>
<evidence type="ECO:0000256" key="11">
    <source>
        <dbReference type="SAM" id="SignalP"/>
    </source>
</evidence>
<feature type="domain" description="Solute-binding protein family 3/N-terminal" evidence="12">
    <location>
        <begin position="32"/>
        <end position="356"/>
    </location>
</feature>
<keyword evidence="5" id="KW-0406">Ion transport</keyword>
<evidence type="ECO:0000256" key="1">
    <source>
        <dbReference type="ARBA" id="ARBA00004141"/>
    </source>
</evidence>
<evidence type="ECO:0000256" key="4">
    <source>
        <dbReference type="ARBA" id="ARBA00022989"/>
    </source>
</evidence>
<dbReference type="RefSeq" id="WP_057483063.1">
    <property type="nucleotide sequence ID" value="NZ_BMWR01000007.1"/>
</dbReference>
<proteinExistence type="predicted"/>
<dbReference type="InterPro" id="IPR001638">
    <property type="entry name" value="Solute-binding_3/MltF_N"/>
</dbReference>
<keyword evidence="2" id="KW-0813">Transport</keyword>
<dbReference type="OrthoDB" id="9799090at2"/>
<evidence type="ECO:0000256" key="9">
    <source>
        <dbReference type="ARBA" id="ARBA00023303"/>
    </source>
</evidence>
<protein>
    <submittedName>
        <fullName evidence="13">Ligand-gated ion channel family protein</fullName>
    </submittedName>
</protein>
<evidence type="ECO:0000313" key="13">
    <source>
        <dbReference type="EMBL" id="KRG27170.1"/>
    </source>
</evidence>
<evidence type="ECO:0000256" key="8">
    <source>
        <dbReference type="ARBA" id="ARBA00023180"/>
    </source>
</evidence>
<dbReference type="GO" id="GO:0015276">
    <property type="term" value="F:ligand-gated monoatomic ion channel activity"/>
    <property type="evidence" value="ECO:0007669"/>
    <property type="project" value="InterPro"/>
</dbReference>
<dbReference type="InterPro" id="IPR001320">
    <property type="entry name" value="Iontro_rcpt_C"/>
</dbReference>
<dbReference type="Gene3D" id="3.40.190.10">
    <property type="entry name" value="Periplasmic binding protein-like II"/>
    <property type="match status" value="3"/>
</dbReference>
<dbReference type="AlphaFoldDB" id="A0A0Q9ZAX0"/>
<keyword evidence="6 10" id="KW-0472">Membrane</keyword>
<keyword evidence="7" id="KW-0675">Receptor</keyword>
<feature type="signal peptide" evidence="11">
    <location>
        <begin position="1"/>
        <end position="20"/>
    </location>
</feature>
<comment type="caution">
    <text evidence="13">The sequence shown here is derived from an EMBL/GenBank/DDBJ whole genome shotgun (WGS) entry which is preliminary data.</text>
</comment>
<evidence type="ECO:0000256" key="10">
    <source>
        <dbReference type="SAM" id="Phobius"/>
    </source>
</evidence>
<evidence type="ECO:0000256" key="7">
    <source>
        <dbReference type="ARBA" id="ARBA00023170"/>
    </source>
</evidence>
<comment type="subcellular location">
    <subcellularLocation>
        <location evidence="1">Membrane</location>
        <topology evidence="1">Multi-pass membrane protein</topology>
    </subcellularLocation>
</comment>
<dbReference type="Proteomes" id="UP000051643">
    <property type="component" value="Unassembled WGS sequence"/>
</dbReference>
<organism evidence="13 14">
    <name type="scientific">Salegentibacter mishustinae</name>
    <dbReference type="NCBI Taxonomy" id="270918"/>
    <lineage>
        <taxon>Bacteria</taxon>
        <taxon>Pseudomonadati</taxon>
        <taxon>Bacteroidota</taxon>
        <taxon>Flavobacteriia</taxon>
        <taxon>Flavobacteriales</taxon>
        <taxon>Flavobacteriaceae</taxon>
        <taxon>Salegentibacter</taxon>
    </lineage>
</organism>
<evidence type="ECO:0000259" key="12">
    <source>
        <dbReference type="SMART" id="SM00062"/>
    </source>
</evidence>
<accession>A0A0Q9ZAX0</accession>
<feature type="chain" id="PRO_5006389271" evidence="11">
    <location>
        <begin position="21"/>
        <end position="356"/>
    </location>
</feature>
<feature type="transmembrane region" description="Helical" evidence="10">
    <location>
        <begin position="140"/>
        <end position="161"/>
    </location>
</feature>
<keyword evidence="14" id="KW-1185">Reference proteome</keyword>
<dbReference type="Gene3D" id="1.10.287.70">
    <property type="match status" value="1"/>
</dbReference>